<name>A0A6C0NUK0_9BACL</name>
<evidence type="ECO:0000259" key="2">
    <source>
        <dbReference type="Pfam" id="PF00487"/>
    </source>
</evidence>
<keyword evidence="1" id="KW-0472">Membrane</keyword>
<feature type="transmembrane region" description="Helical" evidence="1">
    <location>
        <begin position="181"/>
        <end position="203"/>
    </location>
</feature>
<dbReference type="AlphaFoldDB" id="A0A6C0NUK0"/>
<dbReference type="CDD" id="cd03507">
    <property type="entry name" value="Delta12-FADS-like"/>
    <property type="match status" value="1"/>
</dbReference>
<feature type="transmembrane region" description="Helical" evidence="1">
    <location>
        <begin position="209"/>
        <end position="227"/>
    </location>
</feature>
<evidence type="ECO:0000313" key="4">
    <source>
        <dbReference type="Proteomes" id="UP000479114"/>
    </source>
</evidence>
<evidence type="ECO:0000313" key="3">
    <source>
        <dbReference type="EMBL" id="QHW29857.1"/>
    </source>
</evidence>
<dbReference type="Pfam" id="PF00487">
    <property type="entry name" value="FA_desaturase"/>
    <property type="match status" value="1"/>
</dbReference>
<protein>
    <submittedName>
        <fullName evidence="3">Fatty acid desaturase</fullName>
    </submittedName>
</protein>
<accession>A0A6C0NUK0</accession>
<feature type="transmembrane region" description="Helical" evidence="1">
    <location>
        <begin position="148"/>
        <end position="169"/>
    </location>
</feature>
<feature type="transmembrane region" description="Helical" evidence="1">
    <location>
        <begin position="85"/>
        <end position="102"/>
    </location>
</feature>
<keyword evidence="1" id="KW-1133">Transmembrane helix</keyword>
<dbReference type="GO" id="GO:0006629">
    <property type="term" value="P:lipid metabolic process"/>
    <property type="evidence" value="ECO:0007669"/>
    <property type="project" value="InterPro"/>
</dbReference>
<feature type="transmembrane region" description="Helical" evidence="1">
    <location>
        <begin position="51"/>
        <end position="73"/>
    </location>
</feature>
<dbReference type="GO" id="GO:0016020">
    <property type="term" value="C:membrane"/>
    <property type="evidence" value="ECO:0007669"/>
    <property type="project" value="TreeGrafter"/>
</dbReference>
<proteinExistence type="predicted"/>
<sequence>MQSQHDYARLKKDLASLGKSDLRKSVWQLVNSIVPFILLWGLAYVSLSFSWWITLALAIPAAGFMIRIFIIFHDCCHQSFFASKKANGIIGTITGILTFFPYDQWKNEHAIHHATSGNLSRRGIGDIWTLTTDEYAAFTPWKRLSYRLYRNPIVMFGLGPIFLFLIGYRMNRKDARRKERLNTHVTNAALVILTGLLCLLLGWKEVLLVHGPILYLAGAAGIWLFYVQHQFEDTYNERADEWDFVSAAMHGSSYYKLPRMLQWMTGNIGFHHIHHLVPQATNYHLQHIHESSADLQNVPAIGIRLSLQALRFKLWDERTKQFVGFRKLKFRPPIVTPGLQAYRITRTTSAK</sequence>
<keyword evidence="4" id="KW-1185">Reference proteome</keyword>
<keyword evidence="1" id="KW-0812">Transmembrane</keyword>
<evidence type="ECO:0000256" key="1">
    <source>
        <dbReference type="SAM" id="Phobius"/>
    </source>
</evidence>
<organism evidence="3 4">
    <name type="scientific">Paenibacillus rhizovicinus</name>
    <dbReference type="NCBI Taxonomy" id="2704463"/>
    <lineage>
        <taxon>Bacteria</taxon>
        <taxon>Bacillati</taxon>
        <taxon>Bacillota</taxon>
        <taxon>Bacilli</taxon>
        <taxon>Bacillales</taxon>
        <taxon>Paenibacillaceae</taxon>
        <taxon>Paenibacillus</taxon>
    </lineage>
</organism>
<gene>
    <name evidence="3" type="ORF">GZH47_02765</name>
</gene>
<dbReference type="InterPro" id="IPR005804">
    <property type="entry name" value="FA_desaturase_dom"/>
</dbReference>
<dbReference type="Proteomes" id="UP000479114">
    <property type="component" value="Chromosome"/>
</dbReference>
<dbReference type="PANTHER" id="PTHR19353:SF73">
    <property type="entry name" value="FATTY ACID DESATURASE"/>
    <property type="match status" value="1"/>
</dbReference>
<reference evidence="3 4" key="1">
    <citation type="submission" date="2020-02" db="EMBL/GenBank/DDBJ databases">
        <title>Paenibacillus sp. nov., isolated from rhizosphere soil of tomato.</title>
        <authorList>
            <person name="Weon H.-Y."/>
            <person name="Lee S.A."/>
        </authorList>
    </citation>
    <scope>NUCLEOTIDE SEQUENCE [LARGE SCALE GENOMIC DNA]</scope>
    <source>
        <strain evidence="3 4">14171R-81</strain>
    </source>
</reference>
<feature type="transmembrane region" description="Helical" evidence="1">
    <location>
        <begin position="26"/>
        <end position="45"/>
    </location>
</feature>
<dbReference type="EMBL" id="CP048286">
    <property type="protein sequence ID" value="QHW29857.1"/>
    <property type="molecule type" value="Genomic_DNA"/>
</dbReference>
<dbReference type="GO" id="GO:0016717">
    <property type="term" value="F:oxidoreductase activity, acting on paired donors, with oxidation of a pair of donors resulting in the reduction of molecular oxygen to two molecules of water"/>
    <property type="evidence" value="ECO:0007669"/>
    <property type="project" value="TreeGrafter"/>
</dbReference>
<feature type="domain" description="Fatty acid desaturase" evidence="2">
    <location>
        <begin position="51"/>
        <end position="290"/>
    </location>
</feature>
<dbReference type="InterPro" id="IPR012171">
    <property type="entry name" value="Fatty_acid_desaturase"/>
</dbReference>
<dbReference type="RefSeq" id="WP_162638426.1">
    <property type="nucleotide sequence ID" value="NZ_CP048286.1"/>
</dbReference>
<dbReference type="PANTHER" id="PTHR19353">
    <property type="entry name" value="FATTY ACID DESATURASE 2"/>
    <property type="match status" value="1"/>
</dbReference>
<dbReference type="KEGG" id="prz:GZH47_02765"/>